<organism evidence="1 2">
    <name type="scientific">Bacillus safensis</name>
    <dbReference type="NCBI Taxonomy" id="561879"/>
    <lineage>
        <taxon>Bacteria</taxon>
        <taxon>Bacillati</taxon>
        <taxon>Bacillota</taxon>
        <taxon>Bacilli</taxon>
        <taxon>Bacillales</taxon>
        <taxon>Bacillaceae</taxon>
        <taxon>Bacillus</taxon>
    </lineage>
</organism>
<dbReference type="AlphaFoldDB" id="A0A1L6ZGH8"/>
<evidence type="ECO:0000313" key="1">
    <source>
        <dbReference type="EMBL" id="APT45606.1"/>
    </source>
</evidence>
<dbReference type="InterPro" id="IPR010719">
    <property type="entry name" value="MnmM_MeTrfase"/>
</dbReference>
<dbReference type="PANTHER" id="PTHR35276:SF1">
    <property type="entry name" value="TRNA (MNM(5)S(2)U34)-METHYLTRANSFERASE, CHLOROPLASTIC"/>
    <property type="match status" value="1"/>
</dbReference>
<dbReference type="InterPro" id="IPR029063">
    <property type="entry name" value="SAM-dependent_MTases_sf"/>
</dbReference>
<dbReference type="GO" id="GO:0032259">
    <property type="term" value="P:methylation"/>
    <property type="evidence" value="ECO:0007669"/>
    <property type="project" value="UniProtKB-KW"/>
</dbReference>
<dbReference type="SUPFAM" id="SSF53335">
    <property type="entry name" value="S-adenosyl-L-methionine-dependent methyltransferases"/>
    <property type="match status" value="1"/>
</dbReference>
<keyword evidence="1" id="KW-0489">Methyltransferase</keyword>
<dbReference type="Proteomes" id="UP000185426">
    <property type="component" value="Chromosome"/>
</dbReference>
<gene>
    <name evidence="1" type="ORF">BSA145_06670</name>
</gene>
<keyword evidence="1" id="KW-0808">Transferase</keyword>
<dbReference type="CDD" id="cd02440">
    <property type="entry name" value="AdoMet_MTases"/>
    <property type="match status" value="1"/>
</dbReference>
<dbReference type="Pfam" id="PF06962">
    <property type="entry name" value="rRNA_methylase"/>
    <property type="match status" value="1"/>
</dbReference>
<protein>
    <submittedName>
        <fullName evidence="1">rRNA methyltransferase</fullName>
    </submittedName>
</protein>
<dbReference type="EMBL" id="CP015607">
    <property type="protein sequence ID" value="APT45606.1"/>
    <property type="molecule type" value="Genomic_DNA"/>
</dbReference>
<sequence>MILKRMLPFSKELLERACQKGDIVIDATMGNGHDTLYLADLVGTDGQVFAFDVQEEALQQTSKRLGGQYPYVHLIHDGHEKLADHLPKDVYGHISGAVFNLGYLPGGDKAVTTQAHTTIEAIKQLLEWLKPGGLIVLVIYHGHPEGKREKEVLLDYCRSLPHEEVQVLSYQYMNIQNDPPFVVAIEKKLKS</sequence>
<reference evidence="1 2" key="1">
    <citation type="submission" date="2016-05" db="EMBL/GenBank/DDBJ databases">
        <title>Complete Genome and Methylome Analysis of Psychrotrophic Bacterial Isolates from Antarctic Lake Untersee.</title>
        <authorList>
            <person name="Fomenkov A."/>
            <person name="Akimov V.N."/>
            <person name="Vasilyeva L.V."/>
            <person name="Andersen D."/>
            <person name="Vincze T."/>
            <person name="Roberts R.J."/>
        </authorList>
    </citation>
    <scope>NUCLEOTIDE SEQUENCE [LARGE SCALE GENOMIC DNA]</scope>
    <source>
        <strain evidence="1 2">U14-5</strain>
    </source>
</reference>
<dbReference type="GO" id="GO:0008168">
    <property type="term" value="F:methyltransferase activity"/>
    <property type="evidence" value="ECO:0007669"/>
    <property type="project" value="UniProtKB-KW"/>
</dbReference>
<evidence type="ECO:0000313" key="2">
    <source>
        <dbReference type="Proteomes" id="UP000185426"/>
    </source>
</evidence>
<name>A0A1L6ZGH8_BACIA</name>
<dbReference type="Gene3D" id="3.40.50.150">
    <property type="entry name" value="Vaccinia Virus protein VP39"/>
    <property type="match status" value="1"/>
</dbReference>
<accession>A0A1L6ZGH8</accession>
<dbReference type="PANTHER" id="PTHR35276">
    <property type="entry name" value="S-ADENOSYL-L-METHIONINE-DEPENDENT METHYLTRANSFERASES SUPERFAMILY PROTEIN"/>
    <property type="match status" value="1"/>
</dbReference>
<proteinExistence type="predicted"/>
<dbReference type="RefSeq" id="WP_075621977.1">
    <property type="nucleotide sequence ID" value="NZ_CP015607.1"/>
</dbReference>